<dbReference type="InterPro" id="IPR000182">
    <property type="entry name" value="GNAT_dom"/>
</dbReference>
<evidence type="ECO:0000313" key="4">
    <source>
        <dbReference type="Proteomes" id="UP000722750"/>
    </source>
</evidence>
<dbReference type="Gene3D" id="3.40.630.30">
    <property type="match status" value="1"/>
</dbReference>
<reference evidence="3" key="1">
    <citation type="journal article" date="2021" name="ISME J.">
        <title>Fine-scale metabolic discontinuity in a stratified prokaryote microbiome of a Red Sea deep halocline.</title>
        <authorList>
            <person name="Michoud G."/>
            <person name="Ngugi D.K."/>
            <person name="Barozzi A."/>
            <person name="Merlino G."/>
            <person name="Calleja M.L."/>
            <person name="Delgado-Huertas A."/>
            <person name="Moran X.A.G."/>
            <person name="Daffonchio D."/>
        </authorList>
    </citation>
    <scope>NUCLEOTIDE SEQUENCE</scope>
    <source>
        <strain evidence="3">SuakinDeep_MAG55_1</strain>
    </source>
</reference>
<name>A0A941W3A2_9BACT</name>
<dbReference type="Gene3D" id="3.40.920.10">
    <property type="entry name" value="Pyruvate-ferredoxin oxidoreductase, PFOR, domain III"/>
    <property type="match status" value="1"/>
</dbReference>
<dbReference type="PROSITE" id="PS51186">
    <property type="entry name" value="GNAT"/>
    <property type="match status" value="1"/>
</dbReference>
<dbReference type="GO" id="GO:0016747">
    <property type="term" value="F:acyltransferase activity, transferring groups other than amino-acyl groups"/>
    <property type="evidence" value="ECO:0007669"/>
    <property type="project" value="InterPro"/>
</dbReference>
<dbReference type="InterPro" id="IPR016181">
    <property type="entry name" value="Acyl_CoA_acyltransferase"/>
</dbReference>
<organism evidence="3 4">
    <name type="scientific">Candidatus Scalindua arabica</name>
    <dbReference type="NCBI Taxonomy" id="1127984"/>
    <lineage>
        <taxon>Bacteria</taxon>
        <taxon>Pseudomonadati</taxon>
        <taxon>Planctomycetota</taxon>
        <taxon>Candidatus Brocadiia</taxon>
        <taxon>Candidatus Brocadiales</taxon>
        <taxon>Candidatus Scalinduaceae</taxon>
        <taxon>Candidatus Scalindua</taxon>
    </lineage>
</organism>
<dbReference type="EMBL" id="JAANXD010000049">
    <property type="protein sequence ID" value="MBS1258111.1"/>
    <property type="molecule type" value="Genomic_DNA"/>
</dbReference>
<sequence>MKYEIKRLEEYEVKEAVELFEAIIDELHANRSNIERSHYKATHPVKKVKEQLNDRESIYLIGKLGKEIVSFMFAGVSDGIGNIHWFGIKQEYRKKGYAKKLMDETIKQFTRKSCHKTRVFAYPEEKGAYKLYKSFDFEDKSFIDEEFFGIDIILMEKTLAPVPVKKIAKKIVLAGEAGQGIKLMAHTLGNILAKMGKEVSLNIIYGAAVRGGEITAELIYSDEKIGTPFFDKADLGVCLSKSKKGQINAKELIVEETAYTSDLLYPVAEKVPFAKIAMDEFHSPVFVNMIALGRLLNIIGIKIEKVDFESEFRSKFLEENTRAVKFGYTFQD</sequence>
<dbReference type="SUPFAM" id="SSF55729">
    <property type="entry name" value="Acyl-CoA N-acyltransferases (Nat)"/>
    <property type="match status" value="1"/>
</dbReference>
<dbReference type="Pfam" id="PF00583">
    <property type="entry name" value="Acetyltransf_1"/>
    <property type="match status" value="1"/>
</dbReference>
<dbReference type="AlphaFoldDB" id="A0A941W3A2"/>
<proteinExistence type="predicted"/>
<comment type="caution">
    <text evidence="3">The sequence shown here is derived from an EMBL/GenBank/DDBJ whole genome shotgun (WGS) entry which is preliminary data.</text>
</comment>
<dbReference type="GO" id="GO:0016903">
    <property type="term" value="F:oxidoreductase activity, acting on the aldehyde or oxo group of donors"/>
    <property type="evidence" value="ECO:0007669"/>
    <property type="project" value="InterPro"/>
</dbReference>
<keyword evidence="1" id="KW-0560">Oxidoreductase</keyword>
<gene>
    <name evidence="3" type="ORF">MAG551_01164</name>
</gene>
<dbReference type="Pfam" id="PF01558">
    <property type="entry name" value="POR"/>
    <property type="match status" value="1"/>
</dbReference>
<feature type="domain" description="N-acetyltransferase" evidence="2">
    <location>
        <begin position="17"/>
        <end position="160"/>
    </location>
</feature>
<protein>
    <recommendedName>
        <fullName evidence="2">N-acetyltransferase domain-containing protein</fullName>
    </recommendedName>
</protein>
<dbReference type="InterPro" id="IPR002869">
    <property type="entry name" value="Pyrv_flavodox_OxRed_cen"/>
</dbReference>
<evidence type="ECO:0000259" key="2">
    <source>
        <dbReference type="PROSITE" id="PS51186"/>
    </source>
</evidence>
<accession>A0A941W3A2</accession>
<dbReference type="CDD" id="cd04301">
    <property type="entry name" value="NAT_SF"/>
    <property type="match status" value="1"/>
</dbReference>
<dbReference type="Proteomes" id="UP000722750">
    <property type="component" value="Unassembled WGS sequence"/>
</dbReference>
<dbReference type="PANTHER" id="PTHR42730">
    <property type="entry name" value="2-OXOGLUTARATE SYNTHASE SUBUNIT KORC"/>
    <property type="match status" value="1"/>
</dbReference>
<evidence type="ECO:0000256" key="1">
    <source>
        <dbReference type="ARBA" id="ARBA00023002"/>
    </source>
</evidence>
<dbReference type="PANTHER" id="PTHR42730:SF1">
    <property type="entry name" value="2-OXOGLUTARATE SYNTHASE SUBUNIT KORC"/>
    <property type="match status" value="1"/>
</dbReference>
<dbReference type="SUPFAM" id="SSF53323">
    <property type="entry name" value="Pyruvate-ferredoxin oxidoreductase, PFOR, domain III"/>
    <property type="match status" value="1"/>
</dbReference>
<evidence type="ECO:0000313" key="3">
    <source>
        <dbReference type="EMBL" id="MBS1258111.1"/>
    </source>
</evidence>
<dbReference type="InterPro" id="IPR019752">
    <property type="entry name" value="Pyrv/ketoisovalerate_OxRed_cat"/>
</dbReference>
<dbReference type="InterPro" id="IPR052554">
    <property type="entry name" value="2-oxoglutarate_synth_KorC"/>
</dbReference>